<dbReference type="AlphaFoldDB" id="A0A285U0F6"/>
<keyword evidence="1" id="KW-0378">Hydrolase</keyword>
<dbReference type="Gene3D" id="2.30.30.40">
    <property type="entry name" value="SH3 Domains"/>
    <property type="match status" value="3"/>
</dbReference>
<organism evidence="7 8">
    <name type="scientific">Ureibacillus acetophenoni</name>
    <dbReference type="NCBI Taxonomy" id="614649"/>
    <lineage>
        <taxon>Bacteria</taxon>
        <taxon>Bacillati</taxon>
        <taxon>Bacillota</taxon>
        <taxon>Bacilli</taxon>
        <taxon>Bacillales</taxon>
        <taxon>Caryophanaceae</taxon>
        <taxon>Ureibacillus</taxon>
    </lineage>
</organism>
<feature type="domain" description="SLH" evidence="5">
    <location>
        <begin position="97"/>
        <end position="161"/>
    </location>
</feature>
<dbReference type="GO" id="GO:0071555">
    <property type="term" value="P:cell wall organization"/>
    <property type="evidence" value="ECO:0007669"/>
    <property type="project" value="UniProtKB-KW"/>
</dbReference>
<dbReference type="CDD" id="cd02696">
    <property type="entry name" value="MurNAc-LAA"/>
    <property type="match status" value="1"/>
</dbReference>
<dbReference type="Pfam" id="PF08239">
    <property type="entry name" value="SH3_3"/>
    <property type="match status" value="1"/>
</dbReference>
<evidence type="ECO:0000259" key="6">
    <source>
        <dbReference type="PROSITE" id="PS51781"/>
    </source>
</evidence>
<gene>
    <name evidence="7" type="ORF">SAMN05877842_101142</name>
</gene>
<keyword evidence="8" id="KW-1185">Reference proteome</keyword>
<dbReference type="Pfam" id="PF00395">
    <property type="entry name" value="SLH"/>
    <property type="match status" value="3"/>
</dbReference>
<feature type="signal peptide" evidence="4">
    <location>
        <begin position="1"/>
        <end position="27"/>
    </location>
</feature>
<accession>A0A285U0F6</accession>
<evidence type="ECO:0000313" key="8">
    <source>
        <dbReference type="Proteomes" id="UP000219252"/>
    </source>
</evidence>
<dbReference type="SMART" id="SM00287">
    <property type="entry name" value="SH3b"/>
    <property type="match status" value="3"/>
</dbReference>
<dbReference type="PANTHER" id="PTHR30404">
    <property type="entry name" value="N-ACETYLMURAMOYL-L-ALANINE AMIDASE"/>
    <property type="match status" value="1"/>
</dbReference>
<dbReference type="Gene3D" id="3.40.630.40">
    <property type="entry name" value="Zn-dependent exopeptidases"/>
    <property type="match status" value="1"/>
</dbReference>
<feature type="domain" description="SH3b" evidence="6">
    <location>
        <begin position="239"/>
        <end position="304"/>
    </location>
</feature>
<dbReference type="EMBL" id="OBQC01000001">
    <property type="protein sequence ID" value="SOC34878.1"/>
    <property type="molecule type" value="Genomic_DNA"/>
</dbReference>
<feature type="domain" description="SH3b" evidence="6">
    <location>
        <begin position="418"/>
        <end position="482"/>
    </location>
</feature>
<dbReference type="SUPFAM" id="SSF53187">
    <property type="entry name" value="Zn-dependent exopeptidases"/>
    <property type="match status" value="1"/>
</dbReference>
<evidence type="ECO:0000256" key="1">
    <source>
        <dbReference type="ARBA" id="ARBA00022801"/>
    </source>
</evidence>
<name>A0A285U0F6_9BACL</name>
<feature type="chain" id="PRO_5039134721" evidence="4">
    <location>
        <begin position="28"/>
        <end position="670"/>
    </location>
</feature>
<evidence type="ECO:0000256" key="3">
    <source>
        <dbReference type="SAM" id="MobiDB-lite"/>
    </source>
</evidence>
<dbReference type="PROSITE" id="PS51272">
    <property type="entry name" value="SLH"/>
    <property type="match status" value="3"/>
</dbReference>
<dbReference type="Proteomes" id="UP000219252">
    <property type="component" value="Unassembled WGS sequence"/>
</dbReference>
<dbReference type="Pfam" id="PF01520">
    <property type="entry name" value="Amidase_3"/>
    <property type="match status" value="1"/>
</dbReference>
<dbReference type="InterPro" id="IPR050695">
    <property type="entry name" value="N-acetylmuramoyl_amidase_3"/>
</dbReference>
<dbReference type="PROSITE" id="PS51781">
    <property type="entry name" value="SH3B"/>
    <property type="match status" value="2"/>
</dbReference>
<sequence>MSIKKVRSIFMLALMSIAFMLVPNVNAKAALSFPDVPSSLLGSEEIYYLVDLGIINGIPAYNGTGGYVFKPTDSVSKGQAAKMVIIAGGYEPLDVTESSFTDIDVKKDAWMSGYVEKAVSLGFFNTITDGKFKPHESLTRGEMSKVLATALKLDVEKYVSQDSPFSDITKTNPYHKYISALYYNGITNGVSAGPVKKFNPSGALSRREFSMFVARGLSEEFRLPEGEVAGVHVPNEKEYIGKVISNENYLNVRSSKSTSDRSNLVGQVHKGHNFDAYAVEGDWIKVVHEGKYAYIWANYASFVDENGKALGLKQSTVTATEDLSVYVKSNEDSNKIGIFSEGKSIDVYGKTGDWYLTKVNGLPGYVKVSQTTGATVEEEKPVEGEEPNVDEEEPVDNEEEPEVEEEKPVEPEQPVVTNLIGRTTANSVRVRAQPNTSDSSEIVGTLNRGDEVSVLSINGNWAKILYKGKEAHVHKRYLKLLNQSGSPLAGRIIVLDPGHGGKDPGAVSGPYQEKQIVFTVTSILKQKLEEAGATVYMTRVGDTYPTLQDRVKFAHDKYAEIFVSIHVNSATSSSALGTETFYSVTANDNEKEDYALASNINSQIVNNAQMVDRKVKRKDWYVVANSLFPSVLVELGFISNQYDRAKLTSPEYQEIYADSIYQGILNYYSN</sequence>
<dbReference type="PANTHER" id="PTHR30404:SF0">
    <property type="entry name" value="N-ACETYLMURAMOYL-L-ALANINE AMIDASE AMIC"/>
    <property type="match status" value="1"/>
</dbReference>
<feature type="region of interest" description="Disordered" evidence="3">
    <location>
        <begin position="371"/>
        <end position="427"/>
    </location>
</feature>
<dbReference type="RefSeq" id="WP_170949372.1">
    <property type="nucleotide sequence ID" value="NZ_OBQC01000001.1"/>
</dbReference>
<feature type="domain" description="SLH" evidence="5">
    <location>
        <begin position="162"/>
        <end position="227"/>
    </location>
</feature>
<evidence type="ECO:0000259" key="5">
    <source>
        <dbReference type="PROSITE" id="PS51272"/>
    </source>
</evidence>
<keyword evidence="2" id="KW-0961">Cell wall biogenesis/degradation</keyword>
<evidence type="ECO:0000313" key="7">
    <source>
        <dbReference type="EMBL" id="SOC34878.1"/>
    </source>
</evidence>
<dbReference type="SMART" id="SM00646">
    <property type="entry name" value="Ami_3"/>
    <property type="match status" value="1"/>
</dbReference>
<dbReference type="GO" id="GO:0030288">
    <property type="term" value="C:outer membrane-bounded periplasmic space"/>
    <property type="evidence" value="ECO:0007669"/>
    <property type="project" value="TreeGrafter"/>
</dbReference>
<protein>
    <submittedName>
        <fullName evidence="7">N-acetylmuramoyl-L-alanine amidase</fullName>
    </submittedName>
</protein>
<keyword evidence="4" id="KW-0732">Signal</keyword>
<dbReference type="InterPro" id="IPR001119">
    <property type="entry name" value="SLH_dom"/>
</dbReference>
<proteinExistence type="predicted"/>
<feature type="domain" description="SLH" evidence="5">
    <location>
        <begin position="29"/>
        <end position="96"/>
    </location>
</feature>
<reference evidence="8" key="1">
    <citation type="submission" date="2017-08" db="EMBL/GenBank/DDBJ databases">
        <authorList>
            <person name="Varghese N."/>
            <person name="Submissions S."/>
        </authorList>
    </citation>
    <scope>NUCLEOTIDE SEQUENCE [LARGE SCALE GENOMIC DNA]</scope>
    <source>
        <strain evidence="8">JC23</strain>
    </source>
</reference>
<dbReference type="GO" id="GO:0008745">
    <property type="term" value="F:N-acetylmuramoyl-L-alanine amidase activity"/>
    <property type="evidence" value="ECO:0007669"/>
    <property type="project" value="InterPro"/>
</dbReference>
<feature type="compositionally biased region" description="Acidic residues" evidence="3">
    <location>
        <begin position="384"/>
        <end position="407"/>
    </location>
</feature>
<dbReference type="InterPro" id="IPR002508">
    <property type="entry name" value="MurNAc-LAA_cat"/>
</dbReference>
<dbReference type="GO" id="GO:0009253">
    <property type="term" value="P:peptidoglycan catabolic process"/>
    <property type="evidence" value="ECO:0007669"/>
    <property type="project" value="InterPro"/>
</dbReference>
<evidence type="ECO:0000256" key="4">
    <source>
        <dbReference type="SAM" id="SignalP"/>
    </source>
</evidence>
<dbReference type="InterPro" id="IPR003646">
    <property type="entry name" value="SH3-like_bac-type"/>
</dbReference>
<evidence type="ECO:0000256" key="2">
    <source>
        <dbReference type="ARBA" id="ARBA00023316"/>
    </source>
</evidence>